<dbReference type="EMBL" id="LBSX01000004">
    <property type="protein sequence ID" value="KKQ27864.1"/>
    <property type="molecule type" value="Genomic_DNA"/>
</dbReference>
<evidence type="ECO:0000313" key="3">
    <source>
        <dbReference type="Proteomes" id="UP000034849"/>
    </source>
</evidence>
<gene>
    <name evidence="2" type="ORF">US42_C0004G0003</name>
</gene>
<dbReference type="GO" id="GO:0009055">
    <property type="term" value="F:electron transfer activity"/>
    <property type="evidence" value="ECO:0007669"/>
    <property type="project" value="InterPro"/>
</dbReference>
<accession>A0A0G0IUM7</accession>
<feature type="transmembrane region" description="Helical" evidence="1">
    <location>
        <begin position="82"/>
        <end position="103"/>
    </location>
</feature>
<keyword evidence="1" id="KW-1133">Transmembrane helix</keyword>
<sequence>MENNNLENVEKKVMSEIKTGRIKLKSKYLFLVEKLGLSSILVFSIFLAVLFFSLFFYYLKTTDNLWYLSFGSRGFFAFLESFPYLLIALFIILILIAGLVIKTKGWLYKKPFSQVGLILLGVIVLLGVVLSLTNVWEFAERRSFGPGGSHFFRPFFEPGLGIRGSGIAGLVVMVDDKTISIQTPHGEVKLDLSMAIDKPENILPGNFVMAIGERNGDLFVVERIRIVEEGTMPMIRRGVERRFNSERLPVNFREDCGHLDCFLK</sequence>
<dbReference type="Proteomes" id="UP000034849">
    <property type="component" value="Unassembled WGS sequence"/>
</dbReference>
<dbReference type="SUPFAM" id="SSF81452">
    <property type="entry name" value="Cytochrome c oxidase subunit III-like"/>
    <property type="match status" value="1"/>
</dbReference>
<dbReference type="InterPro" id="IPR035973">
    <property type="entry name" value="Cyt_c_oxidase_su3-like_sf"/>
</dbReference>
<keyword evidence="1" id="KW-0812">Transmembrane</keyword>
<comment type="caution">
    <text evidence="2">The sequence shown here is derived from an EMBL/GenBank/DDBJ whole genome shotgun (WGS) entry which is preliminary data.</text>
</comment>
<feature type="transmembrane region" description="Helical" evidence="1">
    <location>
        <begin position="35"/>
        <end position="59"/>
    </location>
</feature>
<reference evidence="2 3" key="1">
    <citation type="journal article" date="2015" name="Nature">
        <title>rRNA introns, odd ribosomes, and small enigmatic genomes across a large radiation of phyla.</title>
        <authorList>
            <person name="Brown C.T."/>
            <person name="Hug L.A."/>
            <person name="Thomas B.C."/>
            <person name="Sharon I."/>
            <person name="Castelle C.J."/>
            <person name="Singh A."/>
            <person name="Wilkins M.J."/>
            <person name="Williams K.H."/>
            <person name="Banfield J.F."/>
        </authorList>
    </citation>
    <scope>NUCLEOTIDE SEQUENCE [LARGE SCALE GENOMIC DNA]</scope>
</reference>
<keyword evidence="1" id="KW-0472">Membrane</keyword>
<feature type="transmembrane region" description="Helical" evidence="1">
    <location>
        <begin position="115"/>
        <end position="136"/>
    </location>
</feature>
<organism evidence="2 3">
    <name type="scientific">Candidatus Magasanikbacteria bacterium GW2011_GWC2_37_14</name>
    <dbReference type="NCBI Taxonomy" id="1619046"/>
    <lineage>
        <taxon>Bacteria</taxon>
        <taxon>Candidatus Magasanikiibacteriota</taxon>
    </lineage>
</organism>
<dbReference type="STRING" id="1619046.US42_C0004G0003"/>
<dbReference type="GO" id="GO:0016020">
    <property type="term" value="C:membrane"/>
    <property type="evidence" value="ECO:0007669"/>
    <property type="project" value="InterPro"/>
</dbReference>
<evidence type="ECO:0000313" key="2">
    <source>
        <dbReference type="EMBL" id="KKQ27864.1"/>
    </source>
</evidence>
<dbReference type="AlphaFoldDB" id="A0A0G0IUM7"/>
<name>A0A0G0IUM7_9BACT</name>
<proteinExistence type="predicted"/>
<protein>
    <submittedName>
        <fullName evidence="2">Uncharacterized protein</fullName>
    </submittedName>
</protein>
<evidence type="ECO:0000256" key="1">
    <source>
        <dbReference type="SAM" id="Phobius"/>
    </source>
</evidence>